<proteinExistence type="predicted"/>
<gene>
    <name evidence="1" type="ORF">E3U43_021484</name>
</gene>
<dbReference type="Proteomes" id="UP000793456">
    <property type="component" value="Chromosome IX"/>
</dbReference>
<organism evidence="1 2">
    <name type="scientific">Larimichthys crocea</name>
    <name type="common">Large yellow croaker</name>
    <name type="synonym">Pseudosciaena crocea</name>
    <dbReference type="NCBI Taxonomy" id="215358"/>
    <lineage>
        <taxon>Eukaryota</taxon>
        <taxon>Metazoa</taxon>
        <taxon>Chordata</taxon>
        <taxon>Craniata</taxon>
        <taxon>Vertebrata</taxon>
        <taxon>Euteleostomi</taxon>
        <taxon>Actinopterygii</taxon>
        <taxon>Neopterygii</taxon>
        <taxon>Teleostei</taxon>
        <taxon>Neoteleostei</taxon>
        <taxon>Acanthomorphata</taxon>
        <taxon>Eupercaria</taxon>
        <taxon>Sciaenidae</taxon>
        <taxon>Larimichthys</taxon>
    </lineage>
</organism>
<reference evidence="1" key="1">
    <citation type="submission" date="2018-11" db="EMBL/GenBank/DDBJ databases">
        <title>The sequence and de novo assembly of Larimichthys crocea genome using PacBio and Hi-C technologies.</title>
        <authorList>
            <person name="Xu P."/>
            <person name="Chen B."/>
            <person name="Zhou Z."/>
            <person name="Ke Q."/>
            <person name="Wu Y."/>
            <person name="Bai H."/>
            <person name="Pu F."/>
        </authorList>
    </citation>
    <scope>NUCLEOTIDE SEQUENCE</scope>
    <source>
        <tissue evidence="1">Muscle</tissue>
    </source>
</reference>
<comment type="caution">
    <text evidence="1">The sequence shown here is derived from an EMBL/GenBank/DDBJ whole genome shotgun (WGS) entry which is preliminary data.</text>
</comment>
<sequence length="214" mass="24044">MKATVVQNDTGELILLKKKLKRKKRLKEEVKLWEESRRCSDGQNDEPEAVEPPSKKNATENGKISKQGTATVVVWDSQVRDGYKRSQAPAAGDSASGQTPPQAAPVAWDGKKTSGVVEELLRNATDKAYGANVLSWEGEVSAVSRDAIEDARHAKCDTVIDEWDEEFDRGKVKKMKNYKKEKWRSGSNIFQKIQDRRNKWSVTPGGKRVFGVRR</sequence>
<name>A0ACD3R617_LARCR</name>
<protein>
    <submittedName>
        <fullName evidence="1">Uncharacterized protein</fullName>
    </submittedName>
</protein>
<accession>A0ACD3R617</accession>
<dbReference type="EMBL" id="CM011682">
    <property type="protein sequence ID" value="TMS15022.1"/>
    <property type="molecule type" value="Genomic_DNA"/>
</dbReference>
<evidence type="ECO:0000313" key="2">
    <source>
        <dbReference type="Proteomes" id="UP000793456"/>
    </source>
</evidence>
<keyword evidence="2" id="KW-1185">Reference proteome</keyword>
<evidence type="ECO:0000313" key="1">
    <source>
        <dbReference type="EMBL" id="TMS15022.1"/>
    </source>
</evidence>